<feature type="domain" description="Glutaredoxin" evidence="8">
    <location>
        <begin position="15"/>
        <end position="80"/>
    </location>
</feature>
<evidence type="ECO:0000256" key="5">
    <source>
        <dbReference type="ARBA" id="ARBA00022982"/>
    </source>
</evidence>
<comment type="function">
    <text evidence="1">Has a glutathione-disulfide oxidoreductase activity in the presence of NADPH and glutathione reductase. Reduces low molecular weight disulfides and proteins.</text>
</comment>
<dbReference type="GeneTree" id="ENSGT00900000141068"/>
<evidence type="ECO:0000256" key="2">
    <source>
        <dbReference type="ARBA" id="ARBA00007787"/>
    </source>
</evidence>
<dbReference type="PANTHER" id="PTHR46185">
    <property type="entry name" value="GLUTAREDOXIN-1"/>
    <property type="match status" value="1"/>
</dbReference>
<dbReference type="CDD" id="cd03419">
    <property type="entry name" value="GRX_GRXh_1_2_like"/>
    <property type="match status" value="1"/>
</dbReference>
<dbReference type="SUPFAM" id="SSF52833">
    <property type="entry name" value="Thioredoxin-like"/>
    <property type="match status" value="1"/>
</dbReference>
<keyword evidence="10" id="KW-1185">Reference proteome</keyword>
<evidence type="ECO:0000256" key="3">
    <source>
        <dbReference type="ARBA" id="ARBA00013662"/>
    </source>
</evidence>
<organism evidence="9 10">
    <name type="scientific">Anabas testudineus</name>
    <name type="common">Climbing perch</name>
    <name type="synonym">Anthias testudineus</name>
    <dbReference type="NCBI Taxonomy" id="64144"/>
    <lineage>
        <taxon>Eukaryota</taxon>
        <taxon>Metazoa</taxon>
        <taxon>Chordata</taxon>
        <taxon>Craniata</taxon>
        <taxon>Vertebrata</taxon>
        <taxon>Euteleostomi</taxon>
        <taxon>Actinopterygii</taxon>
        <taxon>Neopterygii</taxon>
        <taxon>Teleostei</taxon>
        <taxon>Neoteleostei</taxon>
        <taxon>Acanthomorphata</taxon>
        <taxon>Anabantaria</taxon>
        <taxon>Anabantiformes</taxon>
        <taxon>Anabantoidei</taxon>
        <taxon>Anabantidae</taxon>
        <taxon>Anabas</taxon>
    </lineage>
</organism>
<evidence type="ECO:0000313" key="10">
    <source>
        <dbReference type="Proteomes" id="UP000265040"/>
    </source>
</evidence>
<dbReference type="NCBIfam" id="TIGR02180">
    <property type="entry name" value="GRX_euk"/>
    <property type="match status" value="1"/>
</dbReference>
<dbReference type="PANTHER" id="PTHR46185:SF1">
    <property type="entry name" value="GLUTAREDOXIN-1"/>
    <property type="match status" value="1"/>
</dbReference>
<dbReference type="Pfam" id="PF00462">
    <property type="entry name" value="Glutaredoxin"/>
    <property type="match status" value="1"/>
</dbReference>
<keyword evidence="6" id="KW-1015">Disulfide bond</keyword>
<comment type="similarity">
    <text evidence="2">Belongs to the glutaredoxin family.</text>
</comment>
<protein>
    <recommendedName>
        <fullName evidence="3">Glutaredoxin-1</fullName>
    </recommendedName>
</protein>
<dbReference type="InterPro" id="IPR014025">
    <property type="entry name" value="Glutaredoxin_subgr"/>
</dbReference>
<dbReference type="Proteomes" id="UP000265040">
    <property type="component" value="Chromosome 5"/>
</dbReference>
<accession>A0A3Q1JHF4</accession>
<name>A0A3Q1JHF4_ANATE</name>
<dbReference type="RefSeq" id="XP_026203395.1">
    <property type="nucleotide sequence ID" value="XM_026347610.1"/>
</dbReference>
<dbReference type="InParanoid" id="A0A3Q1JHF4"/>
<evidence type="ECO:0000256" key="7">
    <source>
        <dbReference type="ARBA" id="ARBA00023284"/>
    </source>
</evidence>
<dbReference type="InterPro" id="IPR011767">
    <property type="entry name" value="GLR_AS"/>
</dbReference>
<dbReference type="GeneID" id="113153792"/>
<evidence type="ECO:0000256" key="6">
    <source>
        <dbReference type="ARBA" id="ARBA00023157"/>
    </source>
</evidence>
<proteinExistence type="inferred from homology"/>
<dbReference type="AlphaFoldDB" id="A0A3Q1JHF4"/>
<evidence type="ECO:0000259" key="8">
    <source>
        <dbReference type="Pfam" id="PF00462"/>
    </source>
</evidence>
<dbReference type="Ensembl" id="ENSATET00000034935.3">
    <property type="protein sequence ID" value="ENSATEP00000034437.1"/>
    <property type="gene ID" value="ENSATEG00000023656.3"/>
</dbReference>
<dbReference type="InterPro" id="IPR002109">
    <property type="entry name" value="Glutaredoxin"/>
</dbReference>
<reference evidence="9" key="2">
    <citation type="submission" date="2025-08" db="UniProtKB">
        <authorList>
            <consortium name="Ensembl"/>
        </authorList>
    </citation>
    <scope>IDENTIFICATION</scope>
</reference>
<dbReference type="InterPro" id="IPR011899">
    <property type="entry name" value="Glutaredoxin_euk/vir"/>
</dbReference>
<dbReference type="InterPro" id="IPR047185">
    <property type="entry name" value="GLRX1"/>
</dbReference>
<gene>
    <name evidence="9" type="primary">GLRX</name>
</gene>
<reference evidence="9" key="1">
    <citation type="submission" date="2021-04" db="EMBL/GenBank/DDBJ databases">
        <authorList>
            <consortium name="Wellcome Sanger Institute Data Sharing"/>
        </authorList>
    </citation>
    <scope>NUCLEOTIDE SEQUENCE [LARGE SCALE GENOMIC DNA]</scope>
</reference>
<reference evidence="9" key="3">
    <citation type="submission" date="2025-09" db="UniProtKB">
        <authorList>
            <consortium name="Ensembl"/>
        </authorList>
    </citation>
    <scope>IDENTIFICATION</scope>
</reference>
<dbReference type="Gene3D" id="3.40.30.10">
    <property type="entry name" value="Glutaredoxin"/>
    <property type="match status" value="1"/>
</dbReference>
<keyword evidence="4" id="KW-0813">Transport</keyword>
<dbReference type="OrthoDB" id="418495at2759"/>
<dbReference type="OMA" id="KPGHLEC"/>
<keyword evidence="7" id="KW-0676">Redox-active center</keyword>
<dbReference type="STRING" id="64144.ENSATEP00000034437"/>
<dbReference type="PRINTS" id="PR00160">
    <property type="entry name" value="GLUTAREDOXIN"/>
</dbReference>
<keyword evidence="5" id="KW-0249">Electron transport</keyword>
<evidence type="ECO:0000256" key="1">
    <source>
        <dbReference type="ARBA" id="ARBA00002549"/>
    </source>
</evidence>
<sequence>MAQQFVKAKLKGDRVVLFIKPSCPYCTMAENVLSKYKFKPGHLESVDISGRSDMDSLQDYFQELTGSRTVPRVFIGEECVGGGSDVSALHNSGELEGMLQSIGALQ</sequence>
<evidence type="ECO:0000313" key="9">
    <source>
        <dbReference type="Ensembl" id="ENSATEP00000034437.1"/>
    </source>
</evidence>
<evidence type="ECO:0000256" key="4">
    <source>
        <dbReference type="ARBA" id="ARBA00022448"/>
    </source>
</evidence>
<dbReference type="GO" id="GO:0015038">
    <property type="term" value="F:glutathione disulfide oxidoreductase activity"/>
    <property type="evidence" value="ECO:0007669"/>
    <property type="project" value="TreeGrafter"/>
</dbReference>
<dbReference type="GO" id="GO:0005739">
    <property type="term" value="C:mitochondrion"/>
    <property type="evidence" value="ECO:0007669"/>
    <property type="project" value="TreeGrafter"/>
</dbReference>
<dbReference type="PROSITE" id="PS00195">
    <property type="entry name" value="GLUTAREDOXIN_1"/>
    <property type="match status" value="1"/>
</dbReference>
<dbReference type="InterPro" id="IPR036249">
    <property type="entry name" value="Thioredoxin-like_sf"/>
</dbReference>